<feature type="compositionally biased region" description="Low complexity" evidence="1">
    <location>
        <begin position="108"/>
        <end position="118"/>
    </location>
</feature>
<feature type="compositionally biased region" description="Low complexity" evidence="1">
    <location>
        <begin position="149"/>
        <end position="162"/>
    </location>
</feature>
<evidence type="ECO:0000313" key="3">
    <source>
        <dbReference type="EMBL" id="KAL1871039.1"/>
    </source>
</evidence>
<feature type="compositionally biased region" description="Acidic residues" evidence="1">
    <location>
        <begin position="56"/>
        <end position="80"/>
    </location>
</feature>
<name>A0ABR3X600_9PEZI</name>
<sequence>MAGGAPGANSRGRGGKFRKFTRGGGKHYSRDLRPLDADGNEISMWSEDAQKKLQGSDDDDEEDEEEDEESESDEGSDDDAAGGSSAQQAALSREERKKEKKARKEAAVARAKAQAVQVGDLPPSDSEEGSDSEDDDMPANPNHSKAARKQAAAAASATATVDDAAEGVKGLAVSGGSTPSRRQREALESLQAKERYRKLHEQGKTDEAKADLERLRIIREKREAEAARKQAEKEAREAQEKARREELEAREAKKRAAALGPKSKGKSKK</sequence>
<dbReference type="EMBL" id="JAZHXJ010000163">
    <property type="protein sequence ID" value="KAL1871039.1"/>
    <property type="molecule type" value="Genomic_DNA"/>
</dbReference>
<feature type="compositionally biased region" description="Basic and acidic residues" evidence="1">
    <location>
        <begin position="182"/>
        <end position="212"/>
    </location>
</feature>
<gene>
    <name evidence="3" type="ORF">VTK73DRAFT_2312</name>
</gene>
<feature type="compositionally biased region" description="Acidic residues" evidence="1">
    <location>
        <begin position="125"/>
        <end position="137"/>
    </location>
</feature>
<feature type="domain" description="Casein kinase substrate phosphoprotein PP28" evidence="2">
    <location>
        <begin position="140"/>
        <end position="235"/>
    </location>
</feature>
<reference evidence="3 4" key="1">
    <citation type="journal article" date="2024" name="Commun. Biol.">
        <title>Comparative genomic analysis of thermophilic fungi reveals convergent evolutionary adaptations and gene losses.</title>
        <authorList>
            <person name="Steindorff A.S."/>
            <person name="Aguilar-Pontes M.V."/>
            <person name="Robinson A.J."/>
            <person name="Andreopoulos B."/>
            <person name="LaButti K."/>
            <person name="Kuo A."/>
            <person name="Mondo S."/>
            <person name="Riley R."/>
            <person name="Otillar R."/>
            <person name="Haridas S."/>
            <person name="Lipzen A."/>
            <person name="Grimwood J."/>
            <person name="Schmutz J."/>
            <person name="Clum A."/>
            <person name="Reid I.D."/>
            <person name="Moisan M.C."/>
            <person name="Butler G."/>
            <person name="Nguyen T.T.M."/>
            <person name="Dewar K."/>
            <person name="Conant G."/>
            <person name="Drula E."/>
            <person name="Henrissat B."/>
            <person name="Hansel C."/>
            <person name="Singer S."/>
            <person name="Hutchinson M.I."/>
            <person name="de Vries R.P."/>
            <person name="Natvig D.O."/>
            <person name="Powell A.J."/>
            <person name="Tsang A."/>
            <person name="Grigoriev I.V."/>
        </authorList>
    </citation>
    <scope>NUCLEOTIDE SEQUENCE [LARGE SCALE GENOMIC DNA]</scope>
    <source>
        <strain evidence="3 4">ATCC 24622</strain>
    </source>
</reference>
<comment type="caution">
    <text evidence="3">The sequence shown here is derived from an EMBL/GenBank/DDBJ whole genome shotgun (WGS) entry which is preliminary data.</text>
</comment>
<accession>A0ABR3X600</accession>
<feature type="compositionally biased region" description="Basic and acidic residues" evidence="1">
    <location>
        <begin position="92"/>
        <end position="107"/>
    </location>
</feature>
<dbReference type="Proteomes" id="UP001586593">
    <property type="component" value="Unassembled WGS sequence"/>
</dbReference>
<feature type="region of interest" description="Disordered" evidence="1">
    <location>
        <begin position="1"/>
        <end position="212"/>
    </location>
</feature>
<evidence type="ECO:0000259" key="2">
    <source>
        <dbReference type="Pfam" id="PF10252"/>
    </source>
</evidence>
<dbReference type="InterPro" id="IPR019380">
    <property type="entry name" value="Casein_kinase_sb_PP28"/>
</dbReference>
<proteinExistence type="predicted"/>
<dbReference type="Pfam" id="PF10252">
    <property type="entry name" value="PP28"/>
    <property type="match status" value="1"/>
</dbReference>
<dbReference type="PANTHER" id="PTHR22055">
    <property type="entry name" value="28 KDA HEAT- AND ACID-STABLE PHOSPHOPROTEIN PDGF-ASSOCIATED PROTEIN"/>
    <property type="match status" value="1"/>
</dbReference>
<evidence type="ECO:0000313" key="4">
    <source>
        <dbReference type="Proteomes" id="UP001586593"/>
    </source>
</evidence>
<protein>
    <recommendedName>
        <fullName evidence="2">Casein kinase substrate phosphoprotein PP28 domain-containing protein</fullName>
    </recommendedName>
</protein>
<dbReference type="InterPro" id="IPR039876">
    <property type="entry name" value="HAP28"/>
</dbReference>
<keyword evidence="4" id="KW-1185">Reference proteome</keyword>
<evidence type="ECO:0000256" key="1">
    <source>
        <dbReference type="SAM" id="MobiDB-lite"/>
    </source>
</evidence>
<organism evidence="3 4">
    <name type="scientific">Phialemonium thermophilum</name>
    <dbReference type="NCBI Taxonomy" id="223376"/>
    <lineage>
        <taxon>Eukaryota</taxon>
        <taxon>Fungi</taxon>
        <taxon>Dikarya</taxon>
        <taxon>Ascomycota</taxon>
        <taxon>Pezizomycotina</taxon>
        <taxon>Sordariomycetes</taxon>
        <taxon>Sordariomycetidae</taxon>
        <taxon>Cephalothecales</taxon>
        <taxon>Cephalothecaceae</taxon>
        <taxon>Phialemonium</taxon>
    </lineage>
</organism>
<feature type="compositionally biased region" description="Basic residues" evidence="1">
    <location>
        <begin position="13"/>
        <end position="27"/>
    </location>
</feature>
<feature type="compositionally biased region" description="Basic and acidic residues" evidence="1">
    <location>
        <begin position="226"/>
        <end position="251"/>
    </location>
</feature>
<feature type="region of interest" description="Disordered" evidence="1">
    <location>
        <begin position="226"/>
        <end position="269"/>
    </location>
</feature>